<feature type="transmembrane region" description="Helical" evidence="7">
    <location>
        <begin position="348"/>
        <end position="370"/>
    </location>
</feature>
<evidence type="ECO:0000313" key="11">
    <source>
        <dbReference type="EMBL" id="KFB42333.1"/>
    </source>
</evidence>
<dbReference type="EMBL" id="ATLV01017615">
    <property type="status" value="NOT_ANNOTATED_CDS"/>
    <property type="molecule type" value="Genomic_DNA"/>
</dbReference>
<evidence type="ECO:0000259" key="10">
    <source>
        <dbReference type="Pfam" id="PF20520"/>
    </source>
</evidence>
<evidence type="ECO:0000256" key="1">
    <source>
        <dbReference type="ARBA" id="ARBA00004167"/>
    </source>
</evidence>
<evidence type="ECO:0000313" key="13">
    <source>
        <dbReference type="Proteomes" id="UP000030765"/>
    </source>
</evidence>
<proteinExistence type="inferred from homology"/>
<dbReference type="EnsemblMetazoa" id="ASIC010025-RA">
    <property type="protein sequence ID" value="ASIC010025-PA"/>
    <property type="gene ID" value="ASIC010025"/>
</dbReference>
<feature type="domain" description="V-type proton ATPase subunit S1/VOA1 transmembrane" evidence="10">
    <location>
        <begin position="342"/>
        <end position="379"/>
    </location>
</feature>
<accession>A0A084VWI9</accession>
<dbReference type="OMA" id="MDAGYWS"/>
<feature type="domain" description="V-type proton ATPase subunit S1 luminal" evidence="9">
    <location>
        <begin position="214"/>
        <end position="326"/>
    </location>
</feature>
<dbReference type="Pfam" id="PF05827">
    <property type="entry name" value="VAS1_LD"/>
    <property type="match status" value="1"/>
</dbReference>
<evidence type="ECO:0000256" key="2">
    <source>
        <dbReference type="ARBA" id="ARBA00009037"/>
    </source>
</evidence>
<sequence length="392" mass="43506">MFGRLQLLTLLVATSALVQHSGAYYSGPFLFWGLDDLKDVQTSALAGLDDKALRDLYANAAAVVVFLRNGTTKLSEDNFPTFKRIVEQYAFVYSPQQMLSSNPLDYNVNAEIINLVGSPSQQDVELSALFRDSTENYGERKVLGILANQWEEPRVMHKREAKGGDDYSSTSTTPGSPTDEPEIADSIYNVPGKAILYITAPPVLRMLNDSDEGETIHVLDKHSLSTYDARERESKLIVTFKGDDFNKLTLKFRFDMDAGYWSMSKVDVFVMDTKSKDGSKTLDTTLELEGKYPPYAPLGASYSCARQLVFRNGSTILTLENIQVQPALEGKTKFDSAWDCVGFTTAPILSGIFVTSFMLIGLTVAILAILDIKPPNRFESRTGKQLTFTVQE</sequence>
<dbReference type="InterPro" id="IPR008388">
    <property type="entry name" value="Ac45_acc_su"/>
</dbReference>
<dbReference type="PANTHER" id="PTHR12471">
    <property type="entry name" value="VACUOLAR ATP SYNTHASE SUBUNIT S1"/>
    <property type="match status" value="1"/>
</dbReference>
<dbReference type="VEuPathDB" id="VectorBase:ASIC010025"/>
<dbReference type="InterPro" id="IPR046756">
    <property type="entry name" value="VAS1/VOA1_TM"/>
</dbReference>
<dbReference type="EMBL" id="KE525177">
    <property type="protein sequence ID" value="KFB42333.1"/>
    <property type="molecule type" value="Genomic_DNA"/>
</dbReference>
<dbReference type="GO" id="GO:0033176">
    <property type="term" value="C:proton-transporting V-type ATPase complex"/>
    <property type="evidence" value="ECO:0007669"/>
    <property type="project" value="TreeGrafter"/>
</dbReference>
<evidence type="ECO:0000256" key="5">
    <source>
        <dbReference type="ARBA" id="ARBA00023136"/>
    </source>
</evidence>
<evidence type="ECO:0000256" key="7">
    <source>
        <dbReference type="SAM" id="Phobius"/>
    </source>
</evidence>
<dbReference type="PANTHER" id="PTHR12471:SF4">
    <property type="entry name" value="AGAP001624-PA"/>
    <property type="match status" value="1"/>
</dbReference>
<evidence type="ECO:0000256" key="8">
    <source>
        <dbReference type="SAM" id="SignalP"/>
    </source>
</evidence>
<dbReference type="Pfam" id="PF20520">
    <property type="entry name" value="Ac45-VOA1_TM"/>
    <property type="match status" value="1"/>
</dbReference>
<feature type="chain" id="PRO_5001784201" evidence="8">
    <location>
        <begin position="24"/>
        <end position="392"/>
    </location>
</feature>
<keyword evidence="4 7" id="KW-1133">Transmembrane helix</keyword>
<dbReference type="Proteomes" id="UP000030765">
    <property type="component" value="Unassembled WGS sequence"/>
</dbReference>
<dbReference type="AlphaFoldDB" id="A0A084VWI9"/>
<reference evidence="12" key="2">
    <citation type="submission" date="2020-05" db="UniProtKB">
        <authorList>
            <consortium name="EnsemblMetazoa"/>
        </authorList>
    </citation>
    <scope>IDENTIFICATION</scope>
</reference>
<dbReference type="VEuPathDB" id="VectorBase:ASIS014177"/>
<dbReference type="Gene3D" id="2.40.160.110">
    <property type="match status" value="1"/>
</dbReference>
<evidence type="ECO:0000256" key="4">
    <source>
        <dbReference type="ARBA" id="ARBA00022989"/>
    </source>
</evidence>
<gene>
    <name evidence="11" type="ORF">ZHAS_00010025</name>
</gene>
<protein>
    <submittedName>
        <fullName evidence="11">AGAP001624-PA-like protein</fullName>
    </submittedName>
</protein>
<dbReference type="GO" id="GO:0030641">
    <property type="term" value="P:regulation of cellular pH"/>
    <property type="evidence" value="ECO:0007669"/>
    <property type="project" value="TreeGrafter"/>
</dbReference>
<feature type="compositionally biased region" description="Low complexity" evidence="6">
    <location>
        <begin position="166"/>
        <end position="178"/>
    </location>
</feature>
<dbReference type="STRING" id="74873.A0A084VWI9"/>
<dbReference type="InterPro" id="IPR046755">
    <property type="entry name" value="VAS1_LD"/>
</dbReference>
<dbReference type="OrthoDB" id="9985059at2759"/>
<evidence type="ECO:0000256" key="3">
    <source>
        <dbReference type="ARBA" id="ARBA00022692"/>
    </source>
</evidence>
<comment type="similarity">
    <text evidence="2">Belongs to the vacuolar ATPase subunit S1 family.</text>
</comment>
<dbReference type="GO" id="GO:0001671">
    <property type="term" value="F:ATPase activator activity"/>
    <property type="evidence" value="ECO:0007669"/>
    <property type="project" value="TreeGrafter"/>
</dbReference>
<keyword evidence="5 7" id="KW-0472">Membrane</keyword>
<evidence type="ECO:0000313" key="12">
    <source>
        <dbReference type="EnsemblMetazoa" id="ASIC010025-PA"/>
    </source>
</evidence>
<name>A0A084VWI9_ANOSI</name>
<keyword evidence="8" id="KW-0732">Signal</keyword>
<evidence type="ECO:0000256" key="6">
    <source>
        <dbReference type="SAM" id="MobiDB-lite"/>
    </source>
</evidence>
<feature type="region of interest" description="Disordered" evidence="6">
    <location>
        <begin position="159"/>
        <end position="184"/>
    </location>
</feature>
<keyword evidence="13" id="KW-1185">Reference proteome</keyword>
<feature type="signal peptide" evidence="8">
    <location>
        <begin position="1"/>
        <end position="23"/>
    </location>
</feature>
<organism evidence="11">
    <name type="scientific">Anopheles sinensis</name>
    <name type="common">Mosquito</name>
    <dbReference type="NCBI Taxonomy" id="74873"/>
    <lineage>
        <taxon>Eukaryota</taxon>
        <taxon>Metazoa</taxon>
        <taxon>Ecdysozoa</taxon>
        <taxon>Arthropoda</taxon>
        <taxon>Hexapoda</taxon>
        <taxon>Insecta</taxon>
        <taxon>Pterygota</taxon>
        <taxon>Neoptera</taxon>
        <taxon>Endopterygota</taxon>
        <taxon>Diptera</taxon>
        <taxon>Nematocera</taxon>
        <taxon>Culicoidea</taxon>
        <taxon>Culicidae</taxon>
        <taxon>Anophelinae</taxon>
        <taxon>Anopheles</taxon>
    </lineage>
</organism>
<evidence type="ECO:0000259" key="9">
    <source>
        <dbReference type="Pfam" id="PF05827"/>
    </source>
</evidence>
<reference evidence="11 13" key="1">
    <citation type="journal article" date="2014" name="BMC Genomics">
        <title>Genome sequence of Anopheles sinensis provides insight into genetics basis of mosquito competence for malaria parasites.</title>
        <authorList>
            <person name="Zhou D."/>
            <person name="Zhang D."/>
            <person name="Ding G."/>
            <person name="Shi L."/>
            <person name="Hou Q."/>
            <person name="Ye Y."/>
            <person name="Xu Y."/>
            <person name="Zhou H."/>
            <person name="Xiong C."/>
            <person name="Li S."/>
            <person name="Yu J."/>
            <person name="Hong S."/>
            <person name="Yu X."/>
            <person name="Zou P."/>
            <person name="Chen C."/>
            <person name="Chang X."/>
            <person name="Wang W."/>
            <person name="Lv Y."/>
            <person name="Sun Y."/>
            <person name="Ma L."/>
            <person name="Shen B."/>
            <person name="Zhu C."/>
        </authorList>
    </citation>
    <scope>NUCLEOTIDE SEQUENCE [LARGE SCALE GENOMIC DNA]</scope>
</reference>
<comment type="subcellular location">
    <subcellularLocation>
        <location evidence="1">Membrane</location>
        <topology evidence="1">Single-pass membrane protein</topology>
    </subcellularLocation>
</comment>
<keyword evidence="3 7" id="KW-0812">Transmembrane</keyword>